<keyword evidence="4 7" id="KW-0808">Transferase</keyword>
<dbReference type="NCBIfam" id="TIGR00027">
    <property type="entry name" value="mthyl_TIGR00027"/>
    <property type="match status" value="1"/>
</dbReference>
<dbReference type="SUPFAM" id="SSF53335">
    <property type="entry name" value="S-adenosyl-L-methionine-dependent methyltransferases"/>
    <property type="match status" value="1"/>
</dbReference>
<dbReference type="PANTHER" id="PTHR43619:SF2">
    <property type="entry name" value="S-ADENOSYL-L-METHIONINE-DEPENDENT METHYLTRANSFERASES SUPERFAMILY PROTEIN"/>
    <property type="match status" value="1"/>
</dbReference>
<evidence type="ECO:0000256" key="3">
    <source>
        <dbReference type="ARBA" id="ARBA00022603"/>
    </source>
</evidence>
<dbReference type="Proteomes" id="UP000193040">
    <property type="component" value="Unassembled WGS sequence"/>
</dbReference>
<keyword evidence="3 6" id="KW-0489">Methyltransferase</keyword>
<evidence type="ECO:0000256" key="4">
    <source>
        <dbReference type="ARBA" id="ARBA00022679"/>
    </source>
</evidence>
<reference evidence="7 8" key="1">
    <citation type="submission" date="2017-03" db="EMBL/GenBank/DDBJ databases">
        <title>Genomic insights into Mycobacterium simiae human colonization.</title>
        <authorList>
            <person name="Steffani J.L."/>
            <person name="Brunck M.E."/>
            <person name="Cruz E."/>
            <person name="Montiel R."/>
            <person name="Barona F."/>
        </authorList>
    </citation>
    <scope>NUCLEOTIDE SEQUENCE [LARGE SCALE GENOMIC DNA]</scope>
    <source>
        <strain evidence="7 8">MsiGto</strain>
    </source>
</reference>
<dbReference type="Pfam" id="PF04072">
    <property type="entry name" value="LCM"/>
    <property type="match status" value="1"/>
</dbReference>
<dbReference type="PANTHER" id="PTHR43619">
    <property type="entry name" value="S-ADENOSYL-L-METHIONINE-DEPENDENT METHYLTRANSFERASE YKTD-RELATED"/>
    <property type="match status" value="1"/>
</dbReference>
<dbReference type="STRING" id="1784.VC42_15120"/>
<gene>
    <name evidence="7" type="ORF">B5M45_15295</name>
</gene>
<evidence type="ECO:0000313" key="7">
    <source>
        <dbReference type="EMBL" id="ORJ59659.1"/>
    </source>
</evidence>
<evidence type="ECO:0000256" key="1">
    <source>
        <dbReference type="ARBA" id="ARBA00003907"/>
    </source>
</evidence>
<proteinExistence type="inferred from homology"/>
<dbReference type="EMBL" id="MZZM01000019">
    <property type="protein sequence ID" value="ORJ59659.1"/>
    <property type="molecule type" value="Genomic_DNA"/>
</dbReference>
<keyword evidence="8" id="KW-1185">Reference proteome</keyword>
<protein>
    <recommendedName>
        <fullName evidence="6">S-adenosyl-L-methionine-dependent methyltransferase</fullName>
        <ecNumber evidence="6">2.1.1.-</ecNumber>
    </recommendedName>
</protein>
<comment type="similarity">
    <text evidence="2 6">Belongs to the UPF0677 family.</text>
</comment>
<comment type="caution">
    <text evidence="7">The sequence shown here is derived from an EMBL/GenBank/DDBJ whole genome shotgun (WGS) entry which is preliminary data.</text>
</comment>
<evidence type="ECO:0000313" key="8">
    <source>
        <dbReference type="Proteomes" id="UP000193040"/>
    </source>
</evidence>
<evidence type="ECO:0000256" key="6">
    <source>
        <dbReference type="RuleBase" id="RU362030"/>
    </source>
</evidence>
<dbReference type="AlphaFoldDB" id="A0A1X0Y3F5"/>
<evidence type="ECO:0000256" key="2">
    <source>
        <dbReference type="ARBA" id="ARBA00008138"/>
    </source>
</evidence>
<name>A0A1X0Y3F5_MYCSI</name>
<dbReference type="InterPro" id="IPR011610">
    <property type="entry name" value="SAM_mthyl_Trfase_ML2640-like"/>
</dbReference>
<comment type="function">
    <text evidence="1 6">Exhibits S-adenosyl-L-methionine-dependent methyltransferase activity.</text>
</comment>
<dbReference type="GO" id="GO:0008168">
    <property type="term" value="F:methyltransferase activity"/>
    <property type="evidence" value="ECO:0007669"/>
    <property type="project" value="UniProtKB-UniRule"/>
</dbReference>
<accession>A0A1X0Y3F5</accession>
<dbReference type="GO" id="GO:0032259">
    <property type="term" value="P:methylation"/>
    <property type="evidence" value="ECO:0007669"/>
    <property type="project" value="UniProtKB-KW"/>
</dbReference>
<dbReference type="Gene3D" id="3.40.50.150">
    <property type="entry name" value="Vaccinia Virus protein VP39"/>
    <property type="match status" value="1"/>
</dbReference>
<keyword evidence="5 6" id="KW-0949">S-adenosyl-L-methionine</keyword>
<evidence type="ECO:0000256" key="5">
    <source>
        <dbReference type="ARBA" id="ARBA00022691"/>
    </source>
</evidence>
<sequence length="296" mass="32140">MSRTAGDTWDIVTSVGLTALSVCAGRALDAALQPPLANDEFAAGFVAAAGEPTLATAVATNDVDSAAGFNARWVGVRTRFFDDFFTQAAQSGTRQAVILAAGLDSRAYRLRWPADYTVYEVDRPQVLEFKQRVLDERGVTARTQRTVVATDLREDWAAALLAAGFDPRLPTAWALEGLLPYLPGPAQDALFEKLHELSAVGSHVATELGPEPGEVKEFAEGAAAISQLAAQPPVAELWYDDPRVDTKSWLADRGWTVTGVDLMAKAAHEYGRELHGLPPIFERLLRDKFFTAVRTR</sequence>
<dbReference type="InterPro" id="IPR029063">
    <property type="entry name" value="SAM-dependent_MTases_sf"/>
</dbReference>
<dbReference type="EC" id="2.1.1.-" evidence="6"/>
<dbReference type="RefSeq" id="WP_084951087.1">
    <property type="nucleotide sequence ID" value="NZ_MZZM01000019.1"/>
</dbReference>
<organism evidence="7 8">
    <name type="scientific">Mycobacterium simiae</name>
    <name type="common">Mycobacterium habana</name>
    <dbReference type="NCBI Taxonomy" id="1784"/>
    <lineage>
        <taxon>Bacteria</taxon>
        <taxon>Bacillati</taxon>
        <taxon>Actinomycetota</taxon>
        <taxon>Actinomycetes</taxon>
        <taxon>Mycobacteriales</taxon>
        <taxon>Mycobacteriaceae</taxon>
        <taxon>Mycobacterium</taxon>
        <taxon>Mycobacterium simiae complex</taxon>
    </lineage>
</organism>
<dbReference type="InterPro" id="IPR007213">
    <property type="entry name" value="Ppm1/Ppm2/Tcmp"/>
</dbReference>